<feature type="transmembrane region" description="Helical" evidence="1">
    <location>
        <begin position="34"/>
        <end position="56"/>
    </location>
</feature>
<accession>A0A2D4LYH0</accession>
<keyword evidence="1" id="KW-0812">Transmembrane</keyword>
<proteinExistence type="predicted"/>
<organism evidence="2">
    <name type="scientific">Micrurus spixii</name>
    <name type="common">Amazon coral snake</name>
    <dbReference type="NCBI Taxonomy" id="129469"/>
    <lineage>
        <taxon>Eukaryota</taxon>
        <taxon>Metazoa</taxon>
        <taxon>Chordata</taxon>
        <taxon>Craniata</taxon>
        <taxon>Vertebrata</taxon>
        <taxon>Euteleostomi</taxon>
        <taxon>Lepidosauria</taxon>
        <taxon>Squamata</taxon>
        <taxon>Bifurcata</taxon>
        <taxon>Unidentata</taxon>
        <taxon>Episquamata</taxon>
        <taxon>Toxicofera</taxon>
        <taxon>Serpentes</taxon>
        <taxon>Colubroidea</taxon>
        <taxon>Elapidae</taxon>
        <taxon>Elapinae</taxon>
        <taxon>Micrurus</taxon>
    </lineage>
</organism>
<keyword evidence="1" id="KW-0472">Membrane</keyword>
<dbReference type="EMBL" id="IACM01055864">
    <property type="protein sequence ID" value="LAB25908.1"/>
    <property type="molecule type" value="Transcribed_RNA"/>
</dbReference>
<name>A0A2D4LYH0_9SAUR</name>
<evidence type="ECO:0000256" key="1">
    <source>
        <dbReference type="SAM" id="Phobius"/>
    </source>
</evidence>
<sequence>MKTVVLRSYEEQLWTISGHLLTQRRNYEDSVYSLAPHSTMVIGCAFSGAIFSSVFLPRKSVAAYIFLNGGVFLTWSFSSSDAPIATVTEFVHLAVGLPLHLPSTIPSTRTFSES</sequence>
<reference evidence="2" key="1">
    <citation type="submission" date="2017-07" db="EMBL/GenBank/DDBJ databases">
        <authorList>
            <person name="Mikheyev A."/>
            <person name="Grau M."/>
        </authorList>
    </citation>
    <scope>NUCLEOTIDE SEQUENCE</scope>
    <source>
        <tissue evidence="2">Venom_gland</tissue>
    </source>
</reference>
<dbReference type="AlphaFoldDB" id="A0A2D4LYH0"/>
<evidence type="ECO:0000313" key="2">
    <source>
        <dbReference type="EMBL" id="LAB25908.1"/>
    </source>
</evidence>
<reference evidence="2" key="2">
    <citation type="submission" date="2017-11" db="EMBL/GenBank/DDBJ databases">
        <title>Coralsnake Venomics: Analyses of Venom Gland Transcriptomes and Proteomes of Six Brazilian Taxa.</title>
        <authorList>
            <person name="Aird S.D."/>
            <person name="Jorge da Silva N."/>
            <person name="Qiu L."/>
            <person name="Villar-Briones A."/>
            <person name="Aparecida-Saddi V."/>
            <person name="Campos-Telles M.P."/>
            <person name="Grau M."/>
            <person name="Mikheyev A.S."/>
        </authorList>
    </citation>
    <scope>NUCLEOTIDE SEQUENCE</scope>
    <source>
        <tissue evidence="2">Venom_gland</tissue>
    </source>
</reference>
<keyword evidence="1" id="KW-1133">Transmembrane helix</keyword>
<protein>
    <submittedName>
        <fullName evidence="2">Uncharacterized protein</fullName>
    </submittedName>
</protein>